<organism evidence="1 2">
    <name type="scientific">Homarus americanus</name>
    <name type="common">American lobster</name>
    <dbReference type="NCBI Taxonomy" id="6706"/>
    <lineage>
        <taxon>Eukaryota</taxon>
        <taxon>Metazoa</taxon>
        <taxon>Ecdysozoa</taxon>
        <taxon>Arthropoda</taxon>
        <taxon>Crustacea</taxon>
        <taxon>Multicrustacea</taxon>
        <taxon>Malacostraca</taxon>
        <taxon>Eumalacostraca</taxon>
        <taxon>Eucarida</taxon>
        <taxon>Decapoda</taxon>
        <taxon>Pleocyemata</taxon>
        <taxon>Astacidea</taxon>
        <taxon>Nephropoidea</taxon>
        <taxon>Nephropidae</taxon>
        <taxon>Homarus</taxon>
    </lineage>
</organism>
<name>A0A8J5NGF3_HOMAM</name>
<dbReference type="EMBL" id="JAHLQT010001635">
    <property type="protein sequence ID" value="KAG7177851.1"/>
    <property type="molecule type" value="Genomic_DNA"/>
</dbReference>
<sequence>MVRGKLADGDLPGNYRDLVCFEKILWRVGPGLTLANFLFLGLRKDVYYSHEERTTIFDYIVKTKRFGEVKGTVFGRIWPRP</sequence>
<keyword evidence="2" id="KW-1185">Reference proteome</keyword>
<dbReference type="AlphaFoldDB" id="A0A8J5NGF3"/>
<reference evidence="1" key="1">
    <citation type="journal article" date="2021" name="Sci. Adv.">
        <title>The American lobster genome reveals insights on longevity, neural, and immune adaptations.</title>
        <authorList>
            <person name="Polinski J.M."/>
            <person name="Zimin A.V."/>
            <person name="Clark K.F."/>
            <person name="Kohn A.B."/>
            <person name="Sadowski N."/>
            <person name="Timp W."/>
            <person name="Ptitsyn A."/>
            <person name="Khanna P."/>
            <person name="Romanova D.Y."/>
            <person name="Williams P."/>
            <person name="Greenwood S.J."/>
            <person name="Moroz L.L."/>
            <person name="Walt D.R."/>
            <person name="Bodnar A.G."/>
        </authorList>
    </citation>
    <scope>NUCLEOTIDE SEQUENCE</scope>
    <source>
        <strain evidence="1">GMGI-L3</strain>
    </source>
</reference>
<feature type="non-terminal residue" evidence="1">
    <location>
        <position position="1"/>
    </location>
</feature>
<evidence type="ECO:0000313" key="1">
    <source>
        <dbReference type="EMBL" id="KAG7177851.1"/>
    </source>
</evidence>
<comment type="caution">
    <text evidence="1">The sequence shown here is derived from an EMBL/GenBank/DDBJ whole genome shotgun (WGS) entry which is preliminary data.</text>
</comment>
<dbReference type="Proteomes" id="UP000747542">
    <property type="component" value="Unassembled WGS sequence"/>
</dbReference>
<evidence type="ECO:0000313" key="2">
    <source>
        <dbReference type="Proteomes" id="UP000747542"/>
    </source>
</evidence>
<accession>A0A8J5NGF3</accession>
<proteinExistence type="predicted"/>
<gene>
    <name evidence="1" type="ORF">Hamer_G028206</name>
</gene>
<protein>
    <submittedName>
        <fullName evidence="1">Uncharacterized protein</fullName>
    </submittedName>
</protein>